<evidence type="ECO:0000256" key="5">
    <source>
        <dbReference type="SAM" id="Phobius"/>
    </source>
</evidence>
<dbReference type="EMBL" id="BMPE01000009">
    <property type="protein sequence ID" value="GGL08203.1"/>
    <property type="molecule type" value="Genomic_DNA"/>
</dbReference>
<keyword evidence="3 5" id="KW-1133">Transmembrane helix</keyword>
<keyword evidence="4 5" id="KW-0472">Membrane</keyword>
<comment type="subcellular location">
    <subcellularLocation>
        <location evidence="1">Endomembrane system</location>
        <topology evidence="1">Multi-pass membrane protein</topology>
    </subcellularLocation>
</comment>
<proteinExistence type="predicted"/>
<evidence type="ECO:0000256" key="4">
    <source>
        <dbReference type="ARBA" id="ARBA00023136"/>
    </source>
</evidence>
<gene>
    <name evidence="6" type="ORF">GCM10010844_28730</name>
</gene>
<dbReference type="InterPro" id="IPR008217">
    <property type="entry name" value="Ccc1_fam"/>
</dbReference>
<reference evidence="7" key="1">
    <citation type="journal article" date="2019" name="Int. J. Syst. Evol. Microbiol.">
        <title>The Global Catalogue of Microorganisms (GCM) 10K type strain sequencing project: providing services to taxonomists for standard genome sequencing and annotation.</title>
        <authorList>
            <consortium name="The Broad Institute Genomics Platform"/>
            <consortium name="The Broad Institute Genome Sequencing Center for Infectious Disease"/>
            <person name="Wu L."/>
            <person name="Ma J."/>
        </authorList>
    </citation>
    <scope>NUCLEOTIDE SEQUENCE [LARGE SCALE GENOMIC DNA]</scope>
    <source>
        <strain evidence="7">JCM 19173</strain>
    </source>
</reference>
<evidence type="ECO:0000256" key="1">
    <source>
        <dbReference type="ARBA" id="ARBA00004127"/>
    </source>
</evidence>
<evidence type="ECO:0000256" key="2">
    <source>
        <dbReference type="ARBA" id="ARBA00022692"/>
    </source>
</evidence>
<dbReference type="Pfam" id="PF01988">
    <property type="entry name" value="VIT1"/>
    <property type="match status" value="1"/>
</dbReference>
<dbReference type="RefSeq" id="WP_189069683.1">
    <property type="nucleotide sequence ID" value="NZ_BMPE01000009.1"/>
</dbReference>
<comment type="caution">
    <text evidence="6">The sequence shown here is derived from an EMBL/GenBank/DDBJ whole genome shotgun (WGS) entry which is preliminary data.</text>
</comment>
<accession>A0ABQ2FLM4</accession>
<feature type="transmembrane region" description="Helical" evidence="5">
    <location>
        <begin position="210"/>
        <end position="232"/>
    </location>
</feature>
<evidence type="ECO:0000313" key="6">
    <source>
        <dbReference type="EMBL" id="GGL08203.1"/>
    </source>
</evidence>
<evidence type="ECO:0000256" key="3">
    <source>
        <dbReference type="ARBA" id="ARBA00022989"/>
    </source>
</evidence>
<feature type="transmembrane region" description="Helical" evidence="5">
    <location>
        <begin position="153"/>
        <end position="173"/>
    </location>
</feature>
<dbReference type="PANTHER" id="PTHR31851">
    <property type="entry name" value="FE(2+)/MN(2+) TRANSPORTER PCL1"/>
    <property type="match status" value="1"/>
</dbReference>
<keyword evidence="2 5" id="KW-0812">Transmembrane</keyword>
<evidence type="ECO:0000313" key="7">
    <source>
        <dbReference type="Proteomes" id="UP000604341"/>
    </source>
</evidence>
<evidence type="ECO:0008006" key="8">
    <source>
        <dbReference type="Google" id="ProtNLM"/>
    </source>
</evidence>
<dbReference type="Proteomes" id="UP000604341">
    <property type="component" value="Unassembled WGS sequence"/>
</dbReference>
<organism evidence="6 7">
    <name type="scientific">Deinococcus radiotolerans</name>
    <dbReference type="NCBI Taxonomy" id="1309407"/>
    <lineage>
        <taxon>Bacteria</taxon>
        <taxon>Thermotogati</taxon>
        <taxon>Deinococcota</taxon>
        <taxon>Deinococci</taxon>
        <taxon>Deinococcales</taxon>
        <taxon>Deinococcaceae</taxon>
        <taxon>Deinococcus</taxon>
    </lineage>
</organism>
<keyword evidence="7" id="KW-1185">Reference proteome</keyword>
<sequence>MYRAVSTHKELHFTGSERVQDIVIGMSDGLTVPFALAAGLSGAVASGHVVLVAGIAEMAAGSIAMGLGGYLAARSEHESYVAERAREVREITEKRELEIEEVRDVFRAYGLDGAAVESATQAIISRPDTWVNFMMKEELGLEEPDPKRALQSAFTIGLAYIAGGVIPLAPYALQLSLQQALLVSVVLTLIALFVFGALKGRFTGAPVWRSAVQTMLVGAAASGAAFLIARAVSGLGPGA</sequence>
<feature type="transmembrane region" description="Helical" evidence="5">
    <location>
        <begin position="179"/>
        <end position="198"/>
    </location>
</feature>
<protein>
    <recommendedName>
        <fullName evidence="8">Iron transporter</fullName>
    </recommendedName>
</protein>
<name>A0ABQ2FLM4_9DEIO</name>